<dbReference type="InterPro" id="IPR056166">
    <property type="entry name" value="TPR_ELP1"/>
</dbReference>
<dbReference type="PIRSF" id="PIRSF017233">
    <property type="entry name" value="IKAP"/>
    <property type="match status" value="1"/>
</dbReference>
<evidence type="ECO:0000259" key="12">
    <source>
        <dbReference type="Pfam" id="PF23925"/>
    </source>
</evidence>
<dbReference type="InterPro" id="IPR056169">
    <property type="entry name" value="HB_ELP1"/>
</dbReference>
<sequence>MRNLSILSYNGFSLPEGNRAAHGVALDIDSNLTYVVTERGLANGGTDIEIWQMPVDEGSIPFATFTPESRPNFDTAHQVVSFTFLAESRQLVLILAGGDIAVLGVDDTPGSSEFEIIGSVEPGIKVASWSPDESQLVLVNGNDELLVMTKDFDVQFEGPLRPSNLGEEKHTALGWGSKQTQFHGSLGKAAAASEPSTTGQGGIDKPSPDDDTKPRVSWRGDGAFFVVSSLDPRDTDSSVRKLRFYSSNPPAHLSTSEYTPGLEGVLAWRPSGGLIASTQRFGYEGGGIGRQGRHDVVFFERCGLRRGEFGIRNGFKMESPEINAPARPWSYKVKELLWNADSSILALWIERAGVDCVQLWTTGNYHWYLKQEIVPSGISLRYTSVAWHPENALRLICTTTHSVEDRTILWETCASSSASVGSPGCVAVVDGSSVLLTPFRFQNIPPPMSSFKIDLGPNATPVHLAFSADSRSLAVVHPNCSIQVWELAIRTGAKGKIACPKVIWENSPTDGHNRTGNLTCPRQIALSGSSVLVLGSDHDGLHDIVRITSMTDFESATLKVPRFGRLIGDSYYQDNSGQVYTIKNRELVKLGSFPRFCAYGEAIVVNQGELLAGLDSSGKLATCAVSSSADPYVNEISHSVNSFALASGFVMYTTTAHEIKFAPTDSLFSNLGETERASWEVRRVERGSRIVTPIPSAASVVLQLPRGNLETINPRPLVLASVRTDMEKGEFRKAFLACRKHRIDLHILVEYAPAIFTNAPAQFVDQIPEVDYLNLFLTGLGQSKRDAQEITGICDRLRGELEQRGLARYVQSILTAHVVKTPPDVESALKVLHTLRESEPDTVEDAVKYIIFLVDGDQLFNTALGMYDFSLVLMIAQQSQKDPREYLPFLRELRALDTYYQRFRINEYLGKRELALANLKLAGATRFEEAKKYIEKHQLYSKSIELWKGHPTEYAVGIICIPDISICPSIPTSGVINLQVVLALYGEWLMERREFSKAGQAFSLAGDSKRAMFAYEKARMWKELFSLAQDAGVAEQDLIDMGLRVAENLVSHARYSEAARVYIDYGQDIPSAVSALTRGNDLSEAFRMVSMHKTHHLIEEIINPEALDLCTQLREDIQEMAEQLDRQGRRLIELKEKKAIDPDGYFGREEPNLHNVDALTDASGISQFTKYTKALTGTTAKRSQKSSKKAARKAGRKGTANEEEYILASLVKLNQRLEHMQREASQLIPNLSKFPEEHQALGRQLRDDITQFEQQLGAIIDREWPVDPEESGPMEPAPAPVTISRPPKPVKPKELLKLILTEV</sequence>
<keyword evidence="3 6" id="KW-0963">Cytoplasm</keyword>
<evidence type="ECO:0000256" key="5">
    <source>
        <dbReference type="ARBA" id="ARBA00029535"/>
    </source>
</evidence>
<dbReference type="GO" id="GO:0002926">
    <property type="term" value="P:tRNA wobble base 5-methoxycarbonylmethyl-2-thiouridinylation"/>
    <property type="evidence" value="ECO:0007669"/>
    <property type="project" value="TreeGrafter"/>
</dbReference>
<dbReference type="GO" id="GO:0000049">
    <property type="term" value="F:tRNA binding"/>
    <property type="evidence" value="ECO:0007669"/>
    <property type="project" value="TreeGrafter"/>
</dbReference>
<organism evidence="14 15">
    <name type="scientific">Rhizoctonia solani</name>
    <dbReference type="NCBI Taxonomy" id="456999"/>
    <lineage>
        <taxon>Eukaryota</taxon>
        <taxon>Fungi</taxon>
        <taxon>Dikarya</taxon>
        <taxon>Basidiomycota</taxon>
        <taxon>Agaricomycotina</taxon>
        <taxon>Agaricomycetes</taxon>
        <taxon>Cantharellales</taxon>
        <taxon>Ceratobasidiaceae</taxon>
        <taxon>Rhizoctonia</taxon>
    </lineage>
</organism>
<dbReference type="Pfam" id="PF23936">
    <property type="entry name" value="HB_ELP1"/>
    <property type="match status" value="1"/>
</dbReference>
<feature type="domain" description="ELP1 alpha-solenoid" evidence="12">
    <location>
        <begin position="785"/>
        <end position="893"/>
    </location>
</feature>
<feature type="domain" description="ELP1 three-helical bundle" evidence="13">
    <location>
        <begin position="1097"/>
        <end position="1255"/>
    </location>
</feature>
<name>A0A8H3AA58_9AGAM</name>
<evidence type="ECO:0000259" key="13">
    <source>
        <dbReference type="Pfam" id="PF23936"/>
    </source>
</evidence>
<keyword evidence="4" id="KW-0819">tRNA processing</keyword>
<dbReference type="InterPro" id="IPR015943">
    <property type="entry name" value="WD40/YVTN_repeat-like_dom_sf"/>
</dbReference>
<evidence type="ECO:0000259" key="9">
    <source>
        <dbReference type="Pfam" id="PF04762"/>
    </source>
</evidence>
<feature type="coiled-coil region" evidence="7">
    <location>
        <begin position="1107"/>
        <end position="1137"/>
    </location>
</feature>
<dbReference type="GO" id="GO:0005634">
    <property type="term" value="C:nucleus"/>
    <property type="evidence" value="ECO:0007669"/>
    <property type="project" value="UniProtKB-SubCell"/>
</dbReference>
<feature type="domain" description="ELP1 first N-terminal beta-propeller" evidence="9">
    <location>
        <begin position="1"/>
        <end position="390"/>
    </location>
</feature>
<dbReference type="Gene3D" id="2.130.10.10">
    <property type="entry name" value="YVTN repeat-like/Quinoprotein amine dehydrogenase"/>
    <property type="match status" value="1"/>
</dbReference>
<comment type="subcellular location">
    <subcellularLocation>
        <location evidence="6">Cytoplasm</location>
    </subcellularLocation>
    <subcellularLocation>
        <location evidence="6">Nucleus</location>
    </subcellularLocation>
</comment>
<dbReference type="PANTHER" id="PTHR12747:SF0">
    <property type="entry name" value="ELONGATOR COMPLEX PROTEIN 1"/>
    <property type="match status" value="1"/>
</dbReference>
<feature type="region of interest" description="Disordered" evidence="8">
    <location>
        <begin position="1176"/>
        <end position="1198"/>
    </location>
</feature>
<evidence type="ECO:0000313" key="15">
    <source>
        <dbReference type="Proteomes" id="UP000663888"/>
    </source>
</evidence>
<dbReference type="InterPro" id="IPR056164">
    <property type="entry name" value="Beta-prop_ELP1_1st"/>
</dbReference>
<dbReference type="Pfam" id="PF23925">
    <property type="entry name" value="A-sol_ELP1"/>
    <property type="match status" value="2"/>
</dbReference>
<dbReference type="InterPro" id="IPR006849">
    <property type="entry name" value="Elp1"/>
</dbReference>
<evidence type="ECO:0000256" key="1">
    <source>
        <dbReference type="ARBA" id="ARBA00005043"/>
    </source>
</evidence>
<dbReference type="InterPro" id="IPR056167">
    <property type="entry name" value="A-sol_ELP1"/>
</dbReference>
<comment type="pathway">
    <text evidence="1">tRNA modification; 5-methoxycarbonylmethyl-2-thiouridine-tRNA biosynthesis.</text>
</comment>
<comment type="function">
    <text evidence="6">Component of the elongator complex which is required for multiple tRNA modifications, including mcm5U (5-methoxycarbonylmethyl uridine), mcm5s2U (5-methoxycarbonylmethyl-2-thiouridine), and ncm5U (5-carbamoylmethyl uridine). The elongator complex catalyzes formation of carboxymethyluridine in the wobble base at position 34 in tRNAs.</text>
</comment>
<dbReference type="Pfam" id="PF23797">
    <property type="entry name" value="Beta-prop_ELP1_2nd"/>
    <property type="match status" value="1"/>
</dbReference>
<dbReference type="PANTHER" id="PTHR12747">
    <property type="entry name" value="ELONGATOR COMPLEX PROTEIN 1"/>
    <property type="match status" value="1"/>
</dbReference>
<feature type="compositionally biased region" description="Basic residues" evidence="8">
    <location>
        <begin position="1182"/>
        <end position="1196"/>
    </location>
</feature>
<dbReference type="EMBL" id="CAJMWX010000458">
    <property type="protein sequence ID" value="CAE6418071.1"/>
    <property type="molecule type" value="Genomic_DNA"/>
</dbReference>
<evidence type="ECO:0000259" key="10">
    <source>
        <dbReference type="Pfam" id="PF23797"/>
    </source>
</evidence>
<dbReference type="UniPathway" id="UPA00988"/>
<dbReference type="SUPFAM" id="SSF69322">
    <property type="entry name" value="Tricorn protease domain 2"/>
    <property type="match status" value="1"/>
</dbReference>
<evidence type="ECO:0000256" key="4">
    <source>
        <dbReference type="ARBA" id="ARBA00022694"/>
    </source>
</evidence>
<evidence type="ECO:0000256" key="6">
    <source>
        <dbReference type="PIRNR" id="PIRNR017233"/>
    </source>
</evidence>
<evidence type="ECO:0000256" key="8">
    <source>
        <dbReference type="SAM" id="MobiDB-lite"/>
    </source>
</evidence>
<proteinExistence type="inferred from homology"/>
<evidence type="ECO:0000313" key="14">
    <source>
        <dbReference type="EMBL" id="CAE6418071.1"/>
    </source>
</evidence>
<keyword evidence="6" id="KW-0539">Nucleus</keyword>
<feature type="domain" description="ELP1 TPR" evidence="11">
    <location>
        <begin position="982"/>
        <end position="1087"/>
    </location>
</feature>
<protein>
    <recommendedName>
        <fullName evidence="5 6">Elongator complex protein 1</fullName>
    </recommendedName>
</protein>
<evidence type="ECO:0000259" key="11">
    <source>
        <dbReference type="Pfam" id="PF23878"/>
    </source>
</evidence>
<comment type="caution">
    <text evidence="14">The sequence shown here is derived from an EMBL/GenBank/DDBJ whole genome shotgun (WGS) entry which is preliminary data.</text>
</comment>
<dbReference type="Pfam" id="PF23878">
    <property type="entry name" value="TPR_ELP1"/>
    <property type="match status" value="2"/>
</dbReference>
<feature type="domain" description="ELP1 alpha-solenoid" evidence="12">
    <location>
        <begin position="715"/>
        <end position="781"/>
    </location>
</feature>
<dbReference type="Pfam" id="PF04762">
    <property type="entry name" value="Beta-prop_ELP1_1st"/>
    <property type="match status" value="1"/>
</dbReference>
<gene>
    <name evidence="14" type="ORF">RDB_LOCUS19403</name>
</gene>
<evidence type="ECO:0000256" key="7">
    <source>
        <dbReference type="SAM" id="Coils"/>
    </source>
</evidence>
<dbReference type="GO" id="GO:0005829">
    <property type="term" value="C:cytosol"/>
    <property type="evidence" value="ECO:0007669"/>
    <property type="project" value="TreeGrafter"/>
</dbReference>
<feature type="domain" description="ELP1 TPR" evidence="11">
    <location>
        <begin position="900"/>
        <end position="950"/>
    </location>
</feature>
<accession>A0A8H3AA58</accession>
<feature type="region of interest" description="Disordered" evidence="8">
    <location>
        <begin position="184"/>
        <end position="217"/>
    </location>
</feature>
<keyword evidence="7" id="KW-0175">Coiled coil</keyword>
<comment type="similarity">
    <text evidence="2 6">Belongs to the ELP1/IKA1 family.</text>
</comment>
<evidence type="ECO:0000256" key="3">
    <source>
        <dbReference type="ARBA" id="ARBA00022490"/>
    </source>
</evidence>
<feature type="region of interest" description="Disordered" evidence="8">
    <location>
        <begin position="1265"/>
        <end position="1288"/>
    </location>
</feature>
<dbReference type="Proteomes" id="UP000663888">
    <property type="component" value="Unassembled WGS sequence"/>
</dbReference>
<dbReference type="GO" id="GO:0033588">
    <property type="term" value="C:elongator holoenzyme complex"/>
    <property type="evidence" value="ECO:0007669"/>
    <property type="project" value="InterPro"/>
</dbReference>
<reference evidence="14" key="1">
    <citation type="submission" date="2021-01" db="EMBL/GenBank/DDBJ databases">
        <authorList>
            <person name="Kaushik A."/>
        </authorList>
    </citation>
    <scope>NUCLEOTIDE SEQUENCE</scope>
    <source>
        <strain evidence="14">AG4-R118</strain>
    </source>
</reference>
<dbReference type="InterPro" id="IPR056165">
    <property type="entry name" value="Beta-prop_ELP1_2nd"/>
</dbReference>
<feature type="domain" description="ELP1 N-terminal second beta-propeller" evidence="10">
    <location>
        <begin position="428"/>
        <end position="691"/>
    </location>
</feature>
<evidence type="ECO:0000256" key="2">
    <source>
        <dbReference type="ARBA" id="ARBA00006086"/>
    </source>
</evidence>